<feature type="domain" description="Polysaccharide chain length determinant N-terminal" evidence="8">
    <location>
        <begin position="24"/>
        <end position="116"/>
    </location>
</feature>
<gene>
    <name evidence="10" type="ORF">SAMN02746065_102109</name>
</gene>
<protein>
    <submittedName>
        <fullName evidence="10">Uncharacterized protein involved in exopolysaccharide biosynthesis</fullName>
    </submittedName>
</protein>
<dbReference type="GO" id="GO:0004713">
    <property type="term" value="F:protein tyrosine kinase activity"/>
    <property type="evidence" value="ECO:0007669"/>
    <property type="project" value="TreeGrafter"/>
</dbReference>
<dbReference type="InterPro" id="IPR003856">
    <property type="entry name" value="LPS_length_determ_N"/>
</dbReference>
<evidence type="ECO:0000256" key="4">
    <source>
        <dbReference type="ARBA" id="ARBA00022989"/>
    </source>
</evidence>
<evidence type="ECO:0000256" key="2">
    <source>
        <dbReference type="ARBA" id="ARBA00022475"/>
    </source>
</evidence>
<keyword evidence="5 7" id="KW-0472">Membrane</keyword>
<organism evidence="10 11">
    <name type="scientific">Desulfocicer vacuolatum DSM 3385</name>
    <dbReference type="NCBI Taxonomy" id="1121400"/>
    <lineage>
        <taxon>Bacteria</taxon>
        <taxon>Pseudomonadati</taxon>
        <taxon>Thermodesulfobacteriota</taxon>
        <taxon>Desulfobacteria</taxon>
        <taxon>Desulfobacterales</taxon>
        <taxon>Desulfobacteraceae</taxon>
        <taxon>Desulfocicer</taxon>
    </lineage>
</organism>
<dbReference type="Pfam" id="PF02706">
    <property type="entry name" value="Wzz"/>
    <property type="match status" value="1"/>
</dbReference>
<evidence type="ECO:0000256" key="5">
    <source>
        <dbReference type="ARBA" id="ARBA00023136"/>
    </source>
</evidence>
<feature type="transmembrane region" description="Helical" evidence="7">
    <location>
        <begin position="40"/>
        <end position="57"/>
    </location>
</feature>
<name>A0A1W1Z7H9_9BACT</name>
<evidence type="ECO:0000259" key="9">
    <source>
        <dbReference type="Pfam" id="PF13807"/>
    </source>
</evidence>
<evidence type="ECO:0000313" key="10">
    <source>
        <dbReference type="EMBL" id="SMC44091.1"/>
    </source>
</evidence>
<evidence type="ECO:0000256" key="1">
    <source>
        <dbReference type="ARBA" id="ARBA00004651"/>
    </source>
</evidence>
<keyword evidence="4 7" id="KW-1133">Transmembrane helix</keyword>
<dbReference type="Gene3D" id="1.10.287.1490">
    <property type="match status" value="1"/>
</dbReference>
<evidence type="ECO:0000313" key="11">
    <source>
        <dbReference type="Proteomes" id="UP000192418"/>
    </source>
</evidence>
<feature type="coiled-coil region" evidence="6">
    <location>
        <begin position="223"/>
        <end position="250"/>
    </location>
</feature>
<dbReference type="STRING" id="1121400.SAMN02746065_102109"/>
<dbReference type="AlphaFoldDB" id="A0A1W1Z7H9"/>
<sequence>MENHFQQRQFEDLSHPDEMFQEKEIHLSEYIEILTKRKGLIFLCFVLTLSATVLFTLRTTPIYKSTAQLIIDREKTTSPITGERMEFEGYASETLTFQTHFKLIKSTPVIEKVVTALRLDQVNEEDLEISPIGNVIRQLKENIKLLFSQDNDEDINTDRALVDPQIQKRNDLIKNVGAKINIQEVRNTRLLDISVKDKDPAMAADIANALAREYIKFNLSNRVESSKENLDWLNNELYRLKKKLEDDERTFFEYKQQSKLFSMEGKQKVVDQKISEFNTKYLEARNSRMELDSKIAELERHLNSARGLAKVRSLLNNTFIENLYNKINNLEIEYSKLTKVYKSKHPKVVQLKSELAKSKKHLNEELAKELANLKSQRTVLRAREGVLEKTIGEFEQDALDTSGKELKYTILQRNVNTSQNLYDVMVARVKESDILKTSDTSNIRIVESAGVSPVPVSPNKKRNFLLGIVLGLMGGVGLAFFFEYLDQSLRTEEDIHAYLNLPVLSVIPEADKSSGYGYTYGARR</sequence>
<dbReference type="InterPro" id="IPR032807">
    <property type="entry name" value="GNVR"/>
</dbReference>
<evidence type="ECO:0000256" key="7">
    <source>
        <dbReference type="SAM" id="Phobius"/>
    </source>
</evidence>
<reference evidence="10 11" key="1">
    <citation type="submission" date="2017-04" db="EMBL/GenBank/DDBJ databases">
        <authorList>
            <person name="Afonso C.L."/>
            <person name="Miller P.J."/>
            <person name="Scott M.A."/>
            <person name="Spackman E."/>
            <person name="Goraichik I."/>
            <person name="Dimitrov K.M."/>
            <person name="Suarez D.L."/>
            <person name="Swayne D.E."/>
        </authorList>
    </citation>
    <scope>NUCLEOTIDE SEQUENCE [LARGE SCALE GENOMIC DNA]</scope>
    <source>
        <strain evidence="10 11">DSM 3385</strain>
    </source>
</reference>
<feature type="domain" description="Tyrosine-protein kinase G-rich" evidence="9">
    <location>
        <begin position="411"/>
        <end position="481"/>
    </location>
</feature>
<keyword evidence="6" id="KW-0175">Coiled coil</keyword>
<dbReference type="PANTHER" id="PTHR32309">
    <property type="entry name" value="TYROSINE-PROTEIN KINASE"/>
    <property type="match status" value="1"/>
</dbReference>
<proteinExistence type="predicted"/>
<evidence type="ECO:0000259" key="8">
    <source>
        <dbReference type="Pfam" id="PF02706"/>
    </source>
</evidence>
<keyword evidence="11" id="KW-1185">Reference proteome</keyword>
<keyword evidence="2" id="KW-1003">Cell membrane</keyword>
<feature type="transmembrane region" description="Helical" evidence="7">
    <location>
        <begin position="464"/>
        <end position="485"/>
    </location>
</feature>
<dbReference type="InterPro" id="IPR050445">
    <property type="entry name" value="Bact_polysacc_biosynth/exp"/>
</dbReference>
<dbReference type="GO" id="GO:0005886">
    <property type="term" value="C:plasma membrane"/>
    <property type="evidence" value="ECO:0007669"/>
    <property type="project" value="UniProtKB-SubCell"/>
</dbReference>
<comment type="subcellular location">
    <subcellularLocation>
        <location evidence="1">Cell membrane</location>
        <topology evidence="1">Multi-pass membrane protein</topology>
    </subcellularLocation>
</comment>
<dbReference type="PANTHER" id="PTHR32309:SF13">
    <property type="entry name" value="FERRIC ENTEROBACTIN TRANSPORT PROTEIN FEPE"/>
    <property type="match status" value="1"/>
</dbReference>
<dbReference type="Proteomes" id="UP000192418">
    <property type="component" value="Unassembled WGS sequence"/>
</dbReference>
<dbReference type="Pfam" id="PF13807">
    <property type="entry name" value="GNVR"/>
    <property type="match status" value="1"/>
</dbReference>
<evidence type="ECO:0000256" key="6">
    <source>
        <dbReference type="SAM" id="Coils"/>
    </source>
</evidence>
<feature type="coiled-coil region" evidence="6">
    <location>
        <begin position="281"/>
        <end position="383"/>
    </location>
</feature>
<dbReference type="EMBL" id="FWXY01000002">
    <property type="protein sequence ID" value="SMC44091.1"/>
    <property type="molecule type" value="Genomic_DNA"/>
</dbReference>
<accession>A0A1W1Z7H9</accession>
<evidence type="ECO:0000256" key="3">
    <source>
        <dbReference type="ARBA" id="ARBA00022692"/>
    </source>
</evidence>
<keyword evidence="3 7" id="KW-0812">Transmembrane</keyword>
<dbReference type="RefSeq" id="WP_232367011.1">
    <property type="nucleotide sequence ID" value="NZ_FWXY01000002.1"/>
</dbReference>